<evidence type="ECO:0000313" key="2">
    <source>
        <dbReference type="EMBL" id="OGD72355.1"/>
    </source>
</evidence>
<feature type="transmembrane region" description="Helical" evidence="1">
    <location>
        <begin position="95"/>
        <end position="116"/>
    </location>
</feature>
<feature type="transmembrane region" description="Helical" evidence="1">
    <location>
        <begin position="191"/>
        <end position="211"/>
    </location>
</feature>
<protein>
    <submittedName>
        <fullName evidence="2">Uncharacterized protein</fullName>
    </submittedName>
</protein>
<feature type="transmembrane region" description="Helical" evidence="1">
    <location>
        <begin position="128"/>
        <end position="146"/>
    </location>
</feature>
<dbReference type="STRING" id="1817816.A2Y64_00625"/>
<proteinExistence type="predicted"/>
<feature type="transmembrane region" description="Helical" evidence="1">
    <location>
        <begin position="7"/>
        <end position="24"/>
    </location>
</feature>
<feature type="transmembrane region" description="Helical" evidence="1">
    <location>
        <begin position="223"/>
        <end position="248"/>
    </location>
</feature>
<keyword evidence="1" id="KW-0472">Membrane</keyword>
<keyword evidence="1" id="KW-0812">Transmembrane</keyword>
<accession>A0A1F5EYB6</accession>
<evidence type="ECO:0000256" key="1">
    <source>
        <dbReference type="SAM" id="Phobius"/>
    </source>
</evidence>
<keyword evidence="1" id="KW-1133">Transmembrane helix</keyword>
<organism evidence="2 3">
    <name type="scientific">Candidatus Coatesbacteria bacterium RBG_13_66_14</name>
    <dbReference type="NCBI Taxonomy" id="1817816"/>
    <lineage>
        <taxon>Bacteria</taxon>
        <taxon>Candidatus Coatesiibacteriota</taxon>
    </lineage>
</organism>
<gene>
    <name evidence="2" type="ORF">A2Y64_00625</name>
</gene>
<dbReference type="EMBL" id="MFAF01000125">
    <property type="protein sequence ID" value="OGD72355.1"/>
    <property type="molecule type" value="Genomic_DNA"/>
</dbReference>
<dbReference type="Proteomes" id="UP000177187">
    <property type="component" value="Unassembled WGS sequence"/>
</dbReference>
<comment type="caution">
    <text evidence="2">The sequence shown here is derived from an EMBL/GenBank/DDBJ whole genome shotgun (WGS) entry which is preliminary data.</text>
</comment>
<evidence type="ECO:0000313" key="3">
    <source>
        <dbReference type="Proteomes" id="UP000177187"/>
    </source>
</evidence>
<sequence>MNISLDIWIWVAAIFTLFVYTFLYKDNPFYKLAEHVMVGLGAGYYTAVLYHNVIVEDFLVPFGVTLNKLALTPAEFQAYADTQGMTSLPPILEDFTPVVALVLLLIPVILGLLLFTRFIPKISWISRYSLAFILGANSGIAIPNALQARVISQLRGTFVQDHGALVVPLFSIDSWRDFFAAPGISTFFDAISGPLFIVGTLCTLAYFFFSLEHKGVLGGAARVGIWFLMIGFGASFGYTVMARVSLLIGRVHFLLFDWLGLPK</sequence>
<reference evidence="2 3" key="1">
    <citation type="journal article" date="2016" name="Nat. Commun.">
        <title>Thousands of microbial genomes shed light on interconnected biogeochemical processes in an aquifer system.</title>
        <authorList>
            <person name="Anantharaman K."/>
            <person name="Brown C.T."/>
            <person name="Hug L.A."/>
            <person name="Sharon I."/>
            <person name="Castelle C.J."/>
            <person name="Probst A.J."/>
            <person name="Thomas B.C."/>
            <person name="Singh A."/>
            <person name="Wilkins M.J."/>
            <person name="Karaoz U."/>
            <person name="Brodie E.L."/>
            <person name="Williams K.H."/>
            <person name="Hubbard S.S."/>
            <person name="Banfield J.F."/>
        </authorList>
    </citation>
    <scope>NUCLEOTIDE SEQUENCE [LARGE SCALE GENOMIC DNA]</scope>
</reference>
<name>A0A1F5EYB6_9BACT</name>
<dbReference type="AlphaFoldDB" id="A0A1F5EYB6"/>